<name>A8LPJ6_DINSH</name>
<dbReference type="KEGG" id="dsh:Dshi_0573"/>
<evidence type="ECO:0000259" key="1">
    <source>
        <dbReference type="PROSITE" id="PS50983"/>
    </source>
</evidence>
<feature type="domain" description="Fe/B12 periplasmic-binding" evidence="1">
    <location>
        <begin position="21"/>
        <end position="278"/>
    </location>
</feature>
<dbReference type="SUPFAM" id="SSF53807">
    <property type="entry name" value="Helical backbone' metal receptor"/>
    <property type="match status" value="1"/>
</dbReference>
<accession>A8LPJ6</accession>
<dbReference type="Proteomes" id="UP000006833">
    <property type="component" value="Chromosome"/>
</dbReference>
<dbReference type="EMBL" id="CP000830">
    <property type="protein sequence ID" value="ABV92319.1"/>
    <property type="molecule type" value="Genomic_DNA"/>
</dbReference>
<organism evidence="2 3">
    <name type="scientific">Dinoroseobacter shibae (strain DSM 16493 / NCIMB 14021 / DFL 12)</name>
    <dbReference type="NCBI Taxonomy" id="398580"/>
    <lineage>
        <taxon>Bacteria</taxon>
        <taxon>Pseudomonadati</taxon>
        <taxon>Pseudomonadota</taxon>
        <taxon>Alphaproteobacteria</taxon>
        <taxon>Rhodobacterales</taxon>
        <taxon>Roseobacteraceae</taxon>
        <taxon>Dinoroseobacter</taxon>
    </lineage>
</organism>
<dbReference type="HOGENOM" id="CLU_038034_6_0_5"/>
<dbReference type="STRING" id="398580.Dshi_0573"/>
<sequence>MMFRLALILFLVTGPVLASDRVLAIGGAITEIVYALGEDARLVGRDTTSVFPPEAEALPDVGYMRALSPEGVLSLAPDLIIADEGAGPAEALDVLTSARVPIVMVPNQPDAEGLVSKIMTISDALGVPERGAELAEAVKSDLEKARARVAELSDGDDPKRVLFILSTQGGRILASGTDTAAAAMITLAGGVNANTGFEGYKPLNDEAVTALAPDLILMMDRGGDHDVAVDELLAMPALASTPAAQNRAVVRMDGLFLLGFGPRTAQAVRDLSLALYGN</sequence>
<dbReference type="eggNOG" id="COG4558">
    <property type="taxonomic scope" value="Bacteria"/>
</dbReference>
<reference evidence="3" key="1">
    <citation type="journal article" date="2010" name="ISME J.">
        <title>The complete genome sequence of the algal symbiont Dinoroseobacter shibae: a hitchhiker's guide to life in the sea.</title>
        <authorList>
            <person name="Wagner-Dobler I."/>
            <person name="Ballhausen B."/>
            <person name="Berger M."/>
            <person name="Brinkhoff T."/>
            <person name="Buchholz I."/>
            <person name="Bunk B."/>
            <person name="Cypionka H."/>
            <person name="Daniel R."/>
            <person name="Drepper T."/>
            <person name="Gerdts G."/>
            <person name="Hahnke S."/>
            <person name="Han C."/>
            <person name="Jahn D."/>
            <person name="Kalhoefer D."/>
            <person name="Kiss H."/>
            <person name="Klenk H.P."/>
            <person name="Kyrpides N."/>
            <person name="Liebl W."/>
            <person name="Liesegang H."/>
            <person name="Meincke L."/>
            <person name="Pati A."/>
            <person name="Petersen J."/>
            <person name="Piekarski T."/>
            <person name="Pommerenke C."/>
            <person name="Pradella S."/>
            <person name="Pukall R."/>
            <person name="Rabus R."/>
            <person name="Stackebrandt E."/>
            <person name="Thole S."/>
            <person name="Thompson L."/>
            <person name="Tielen P."/>
            <person name="Tomasch J."/>
            <person name="von Jan M."/>
            <person name="Wanphrut N."/>
            <person name="Wichels A."/>
            <person name="Zech H."/>
            <person name="Simon M."/>
        </authorList>
    </citation>
    <scope>NUCLEOTIDE SEQUENCE [LARGE SCALE GENOMIC DNA]</scope>
    <source>
        <strain evidence="3">DSM 16493 / NCIMB 14021 / DFL 12</strain>
    </source>
</reference>
<gene>
    <name evidence="2" type="primary">hmuT</name>
    <name evidence="2" type="ordered locus">Dshi_0573</name>
</gene>
<dbReference type="Pfam" id="PF01497">
    <property type="entry name" value="Peripla_BP_2"/>
    <property type="match status" value="1"/>
</dbReference>
<dbReference type="PANTHER" id="PTHR30535">
    <property type="entry name" value="VITAMIN B12-BINDING PROTEIN"/>
    <property type="match status" value="1"/>
</dbReference>
<dbReference type="CDD" id="cd01149">
    <property type="entry name" value="HutB"/>
    <property type="match status" value="1"/>
</dbReference>
<dbReference type="Gene3D" id="3.40.50.1980">
    <property type="entry name" value="Nitrogenase molybdenum iron protein domain"/>
    <property type="match status" value="2"/>
</dbReference>
<proteinExistence type="predicted"/>
<dbReference type="RefSeq" id="WP_012177251.1">
    <property type="nucleotide sequence ID" value="NC_009952.1"/>
</dbReference>
<protein>
    <submittedName>
        <fullName evidence="2">Hemin-binding periplasmic protein hmuT</fullName>
    </submittedName>
</protein>
<dbReference type="InterPro" id="IPR002491">
    <property type="entry name" value="ABC_transptr_periplasmic_BD"/>
</dbReference>
<dbReference type="PANTHER" id="PTHR30535:SF4">
    <property type="entry name" value="HEMIN-BINDING PERIPLASMIC PROTEIN HMUT"/>
    <property type="match status" value="1"/>
</dbReference>
<dbReference type="AlphaFoldDB" id="A8LPJ6"/>
<dbReference type="InterPro" id="IPR050902">
    <property type="entry name" value="ABC_Transporter_SBP"/>
</dbReference>
<evidence type="ECO:0000313" key="3">
    <source>
        <dbReference type="Proteomes" id="UP000006833"/>
    </source>
</evidence>
<keyword evidence="3" id="KW-1185">Reference proteome</keyword>
<dbReference type="PROSITE" id="PS50983">
    <property type="entry name" value="FE_B12_PBP"/>
    <property type="match status" value="1"/>
</dbReference>
<evidence type="ECO:0000313" key="2">
    <source>
        <dbReference type="EMBL" id="ABV92319.1"/>
    </source>
</evidence>